<protein>
    <submittedName>
        <fullName evidence="2">Uncharacterized protein</fullName>
    </submittedName>
</protein>
<organism evidence="2 3">
    <name type="scientific">Actinoplanes auranticolor</name>
    <dbReference type="NCBI Taxonomy" id="47988"/>
    <lineage>
        <taxon>Bacteria</taxon>
        <taxon>Bacillati</taxon>
        <taxon>Actinomycetota</taxon>
        <taxon>Actinomycetes</taxon>
        <taxon>Micromonosporales</taxon>
        <taxon>Micromonosporaceae</taxon>
        <taxon>Actinoplanes</taxon>
    </lineage>
</organism>
<dbReference type="AlphaFoldDB" id="A0A919S6P2"/>
<evidence type="ECO:0000313" key="3">
    <source>
        <dbReference type="Proteomes" id="UP000681340"/>
    </source>
</evidence>
<feature type="compositionally biased region" description="Basic and acidic residues" evidence="1">
    <location>
        <begin position="43"/>
        <end position="59"/>
    </location>
</feature>
<reference evidence="2" key="1">
    <citation type="submission" date="2021-03" db="EMBL/GenBank/DDBJ databases">
        <title>Whole genome shotgun sequence of Actinoplanes auranticolor NBRC 12245.</title>
        <authorList>
            <person name="Komaki H."/>
            <person name="Tamura T."/>
        </authorList>
    </citation>
    <scope>NUCLEOTIDE SEQUENCE</scope>
    <source>
        <strain evidence="2">NBRC 12245</strain>
    </source>
</reference>
<dbReference type="RefSeq" id="WP_212988399.1">
    <property type="nucleotide sequence ID" value="NZ_BAABEA010000019.1"/>
</dbReference>
<sequence>MSGDREQIEPRTEDELAQQRQARFGHLPARVSPEDLVESEEAEPVHEEPDQPMVRREWG</sequence>
<evidence type="ECO:0000313" key="2">
    <source>
        <dbReference type="EMBL" id="GIM66592.1"/>
    </source>
</evidence>
<accession>A0A919S6P2</accession>
<comment type="caution">
    <text evidence="2">The sequence shown here is derived from an EMBL/GenBank/DDBJ whole genome shotgun (WGS) entry which is preliminary data.</text>
</comment>
<gene>
    <name evidence="2" type="ORF">Aau02nite_23550</name>
</gene>
<dbReference type="Proteomes" id="UP000681340">
    <property type="component" value="Unassembled WGS sequence"/>
</dbReference>
<proteinExistence type="predicted"/>
<keyword evidence="3" id="KW-1185">Reference proteome</keyword>
<dbReference type="EMBL" id="BOQL01000021">
    <property type="protein sequence ID" value="GIM66592.1"/>
    <property type="molecule type" value="Genomic_DNA"/>
</dbReference>
<evidence type="ECO:0000256" key="1">
    <source>
        <dbReference type="SAM" id="MobiDB-lite"/>
    </source>
</evidence>
<name>A0A919S6P2_9ACTN</name>
<feature type="region of interest" description="Disordered" evidence="1">
    <location>
        <begin position="21"/>
        <end position="59"/>
    </location>
</feature>